<keyword evidence="3" id="KW-1185">Reference proteome</keyword>
<dbReference type="GO" id="GO:0005524">
    <property type="term" value="F:ATP binding"/>
    <property type="evidence" value="ECO:0007669"/>
    <property type="project" value="InterPro"/>
</dbReference>
<dbReference type="OrthoDB" id="68483at2759"/>
<sequence>MINRLHEYGLGFSEDLAKNLFSQLLEALKYLHQNNVVHLDIKHDNIYFDNNCNAIIGNFANARTVPSNENISLTMETSYYQPPESITFKGPYNAYKIDIYALGVVFHSAITQQYPSAQRQELNWLGKNLKLTTELQDLITKMLSIDPKCRPTAQECLEHPWFKLTTHPCASKIQIGPLEFSELLIYLRDIEVKKLLEGGSTDPSDFREFDFVG</sequence>
<dbReference type="GO" id="GO:0005634">
    <property type="term" value="C:nucleus"/>
    <property type="evidence" value="ECO:0007669"/>
    <property type="project" value="TreeGrafter"/>
</dbReference>
<dbReference type="PANTHER" id="PTHR44167">
    <property type="entry name" value="OVARIAN-SPECIFIC SERINE/THREONINE-PROTEIN KINASE LOK-RELATED"/>
    <property type="match status" value="1"/>
</dbReference>
<reference evidence="2" key="1">
    <citation type="submission" date="2019-06" db="EMBL/GenBank/DDBJ databases">
        <authorList>
            <person name="Zheng W."/>
        </authorList>
    </citation>
    <scope>NUCLEOTIDE SEQUENCE</scope>
    <source>
        <strain evidence="2">QDHG01</strain>
    </source>
</reference>
<dbReference type="PROSITE" id="PS50011">
    <property type="entry name" value="PROTEIN_KINASE_DOM"/>
    <property type="match status" value="1"/>
</dbReference>
<dbReference type="PANTHER" id="PTHR44167:SF24">
    <property type="entry name" value="SERINE_THREONINE-PROTEIN KINASE CHK2"/>
    <property type="match status" value="1"/>
</dbReference>
<dbReference type="SUPFAM" id="SSF56112">
    <property type="entry name" value="Protein kinase-like (PK-like)"/>
    <property type="match status" value="1"/>
</dbReference>
<evidence type="ECO:0000313" key="2">
    <source>
        <dbReference type="EMBL" id="TNV77459.1"/>
    </source>
</evidence>
<protein>
    <recommendedName>
        <fullName evidence="1">Protein kinase domain-containing protein</fullName>
    </recommendedName>
</protein>
<accession>A0A8J8NMB6</accession>
<gene>
    <name evidence="2" type="ORF">FGO68_gene17213</name>
</gene>
<organism evidence="2 3">
    <name type="scientific">Halteria grandinella</name>
    <dbReference type="NCBI Taxonomy" id="5974"/>
    <lineage>
        <taxon>Eukaryota</taxon>
        <taxon>Sar</taxon>
        <taxon>Alveolata</taxon>
        <taxon>Ciliophora</taxon>
        <taxon>Intramacronucleata</taxon>
        <taxon>Spirotrichea</taxon>
        <taxon>Stichotrichia</taxon>
        <taxon>Sporadotrichida</taxon>
        <taxon>Halteriidae</taxon>
        <taxon>Halteria</taxon>
    </lineage>
</organism>
<dbReference type="InterPro" id="IPR008271">
    <property type="entry name" value="Ser/Thr_kinase_AS"/>
</dbReference>
<dbReference type="Proteomes" id="UP000785679">
    <property type="component" value="Unassembled WGS sequence"/>
</dbReference>
<dbReference type="SMART" id="SM00220">
    <property type="entry name" value="S_TKc"/>
    <property type="match status" value="1"/>
</dbReference>
<name>A0A8J8NMB6_HALGN</name>
<evidence type="ECO:0000259" key="1">
    <source>
        <dbReference type="PROSITE" id="PS50011"/>
    </source>
</evidence>
<evidence type="ECO:0000313" key="3">
    <source>
        <dbReference type="Proteomes" id="UP000785679"/>
    </source>
</evidence>
<dbReference type="GO" id="GO:0044773">
    <property type="term" value="P:mitotic DNA damage checkpoint signaling"/>
    <property type="evidence" value="ECO:0007669"/>
    <property type="project" value="TreeGrafter"/>
</dbReference>
<dbReference type="InterPro" id="IPR011009">
    <property type="entry name" value="Kinase-like_dom_sf"/>
</dbReference>
<dbReference type="Gene3D" id="1.10.510.10">
    <property type="entry name" value="Transferase(Phosphotransferase) domain 1"/>
    <property type="match status" value="1"/>
</dbReference>
<dbReference type="CDD" id="cd00180">
    <property type="entry name" value="PKc"/>
    <property type="match status" value="1"/>
</dbReference>
<comment type="caution">
    <text evidence="2">The sequence shown here is derived from an EMBL/GenBank/DDBJ whole genome shotgun (WGS) entry which is preliminary data.</text>
</comment>
<dbReference type="PROSITE" id="PS00108">
    <property type="entry name" value="PROTEIN_KINASE_ST"/>
    <property type="match status" value="1"/>
</dbReference>
<dbReference type="EMBL" id="RRYP01011871">
    <property type="protein sequence ID" value="TNV77459.1"/>
    <property type="molecule type" value="Genomic_DNA"/>
</dbReference>
<dbReference type="Pfam" id="PF00069">
    <property type="entry name" value="Pkinase"/>
    <property type="match status" value="1"/>
</dbReference>
<dbReference type="InterPro" id="IPR000719">
    <property type="entry name" value="Prot_kinase_dom"/>
</dbReference>
<dbReference type="GO" id="GO:0004674">
    <property type="term" value="F:protein serine/threonine kinase activity"/>
    <property type="evidence" value="ECO:0007669"/>
    <property type="project" value="TreeGrafter"/>
</dbReference>
<dbReference type="AlphaFoldDB" id="A0A8J8NMB6"/>
<feature type="domain" description="Protein kinase" evidence="1">
    <location>
        <begin position="1"/>
        <end position="162"/>
    </location>
</feature>
<proteinExistence type="predicted"/>